<sequence length="880" mass="100417">MASNLFSRILPTASDEPYDSEPLNLHSRHRSSSAGTRSTMDIDNENLDARFEDLDLEHLLDEAAQERMTESAASIAQHDERAPPGINTASRAAAWRQPVSSRPLPPDDDDDVPQSLLLEGGVASPKTTRAEPTEGLPPPVPGPSTRHTRAQWETTRRQQRLHDDGRGGTAPRTWRTSARPGQYTSDPKERAMWLWVNQTDDLDNFLAEVYDYYTGSGIYAILLRKLLMLLQTAFVIGFLTFLGWCIDYSKLSGSHKLSEVMQPKCMHNIHGIWWLALCSFIVYWLWSIVKLVGRFPRLQAMHDFYHHLLEIPDRDIQTVQWQHVVGRIMALRDANLTTASNLTPEVRKLLDSRSRQRLDAVDIASRLMRRDNYLIALFNKEILDVSIPIPFLGNRFIFSETTRFHVNLAIMDFVFSGPNGSFNQDFLRERNRRNLVATLRTRLIYTGFLSVLCAPFAVTYFLASYLFARFTEYHKNPSMLGDRDFTPFAQWKFREFNELPHLFNRRRNMAYPAANLYLQQFPKVKMEMLYSFVAFVTGGFCSVLILITLFDSELFLNFEITPGRTALFYMTLLTGVYLAARGSSPQEDQVADPAYYINTVIYHTRYEPASWHDRLHTDEVREEFARLYQPKILLYMEEMLSILITPFILMFRLPKCSDRIVDFFREFSIVVDGLGVVCSYSMFPFKKGENNLPANRTGRQQDNELREDYFMANDNKMMASYHGFMETYATTTGRGHTARFHPPPQFPTHYNPASQSTSPVDPRGSSRGPAGRQPFNRRAGRHGPAPDRGDPMGSVLLDPIHQPSGSVLGRSPRQGPQGRHRSSFRPLAVPEESMVSESWQPQQDDETEDETPGAPRGGVLQLLHQFSRAQAEGRTGGAVV</sequence>
<dbReference type="GO" id="GO:0006869">
    <property type="term" value="P:lipid transport"/>
    <property type="evidence" value="ECO:0007669"/>
    <property type="project" value="UniProtKB-KW"/>
</dbReference>
<comment type="similarity">
    <text evidence="5 19">Belongs to the ATG9 family.</text>
</comment>
<dbReference type="AlphaFoldDB" id="A0A177C9H8"/>
<feature type="transmembrane region" description="Helical" evidence="19">
    <location>
        <begin position="226"/>
        <end position="251"/>
    </location>
</feature>
<evidence type="ECO:0000313" key="22">
    <source>
        <dbReference type="Proteomes" id="UP000077069"/>
    </source>
</evidence>
<feature type="region of interest" description="Disordered" evidence="20">
    <location>
        <begin position="1"/>
        <end position="44"/>
    </location>
</feature>
<dbReference type="GO" id="GO:0034497">
    <property type="term" value="P:protein localization to phagophore assembly site"/>
    <property type="evidence" value="ECO:0007669"/>
    <property type="project" value="TreeGrafter"/>
</dbReference>
<keyword evidence="12 19" id="KW-0445">Lipid transport</keyword>
<evidence type="ECO:0000256" key="10">
    <source>
        <dbReference type="ARBA" id="ARBA00023006"/>
    </source>
</evidence>
<comment type="function">
    <text evidence="19">Phospholipid scramblase involved in autophagy. Cycles between the preautophagosomal structure/phagophore assembly site (PAS) and the cytoplasmic vesicle pool and supplies membrane for the growing autophagosome. Lipid scramblase activity plays a key role in preautophagosomal structure/phagophore assembly by distributing the phospholipids that arrive through ATG2 from the cytoplasmic to the luminal leaflet of the bilayer, thereby driving autophagosomal membrane expansion.</text>
</comment>
<evidence type="ECO:0000256" key="17">
    <source>
        <dbReference type="ARBA" id="ARBA00024621"/>
    </source>
</evidence>
<dbReference type="PANTHER" id="PTHR13038">
    <property type="entry name" value="APG9 AUTOPHAGY 9"/>
    <property type="match status" value="1"/>
</dbReference>
<dbReference type="Proteomes" id="UP000077069">
    <property type="component" value="Unassembled WGS sequence"/>
</dbReference>
<evidence type="ECO:0000256" key="2">
    <source>
        <dbReference type="ARBA" id="ARBA00004477"/>
    </source>
</evidence>
<dbReference type="GO" id="GO:0034727">
    <property type="term" value="P:piecemeal microautophagy of the nucleus"/>
    <property type="evidence" value="ECO:0007669"/>
    <property type="project" value="TreeGrafter"/>
</dbReference>
<dbReference type="GO" id="GO:0000422">
    <property type="term" value="P:autophagy of mitochondrion"/>
    <property type="evidence" value="ECO:0007669"/>
    <property type="project" value="TreeGrafter"/>
</dbReference>
<evidence type="ECO:0000256" key="14">
    <source>
        <dbReference type="ARBA" id="ARBA00023329"/>
    </source>
</evidence>
<evidence type="ECO:0000256" key="18">
    <source>
        <dbReference type="ARBA" id="ARBA00024631"/>
    </source>
</evidence>
<dbReference type="PANTHER" id="PTHR13038:SF10">
    <property type="entry name" value="AUTOPHAGY-RELATED PROTEIN 9"/>
    <property type="match status" value="1"/>
</dbReference>
<evidence type="ECO:0000256" key="5">
    <source>
        <dbReference type="ARBA" id="ARBA00006185"/>
    </source>
</evidence>
<evidence type="ECO:0000256" key="4">
    <source>
        <dbReference type="ARBA" id="ARBA00004653"/>
    </source>
</evidence>
<comment type="catalytic activity">
    <reaction evidence="17">
        <text>a 1,2-diacyl-sn-glycero-3-phospho-(1D-myo-inositol-3-phosphate)(in) = a 1,2-diacyl-sn-glycero-3-phospho-(1D-myo-inositol-3-phosphate)(out)</text>
        <dbReference type="Rhea" id="RHEA:67920"/>
        <dbReference type="ChEBI" id="CHEBI:58088"/>
    </reaction>
</comment>
<gene>
    <name evidence="21" type="ORF">CC84DRAFT_1197197</name>
</gene>
<evidence type="ECO:0000256" key="16">
    <source>
        <dbReference type="ARBA" id="ARBA00024615"/>
    </source>
</evidence>
<name>A0A177C9H8_9PLEO</name>
<dbReference type="InParanoid" id="A0A177C9H8"/>
<evidence type="ECO:0000256" key="9">
    <source>
        <dbReference type="ARBA" id="ARBA00022989"/>
    </source>
</evidence>
<keyword evidence="14" id="KW-0968">Cytoplasmic vesicle</keyword>
<evidence type="ECO:0000256" key="19">
    <source>
        <dbReference type="RuleBase" id="RU364027"/>
    </source>
</evidence>
<feature type="region of interest" description="Disordered" evidence="20">
    <location>
        <begin position="733"/>
        <end position="880"/>
    </location>
</feature>
<reference evidence="21 22" key="1">
    <citation type="submission" date="2016-05" db="EMBL/GenBank/DDBJ databases">
        <title>Comparative analysis of secretome profiles of manganese(II)-oxidizing ascomycete fungi.</title>
        <authorList>
            <consortium name="DOE Joint Genome Institute"/>
            <person name="Zeiner C.A."/>
            <person name="Purvine S.O."/>
            <person name="Zink E.M."/>
            <person name="Wu S."/>
            <person name="Pasa-Tolic L."/>
            <person name="Chaput D.L."/>
            <person name="Haridas S."/>
            <person name="Grigoriev I.V."/>
            <person name="Santelli C.M."/>
            <person name="Hansel C.M."/>
        </authorList>
    </citation>
    <scope>NUCLEOTIDE SEQUENCE [LARGE SCALE GENOMIC DNA]</scope>
    <source>
        <strain evidence="21 22">AP3s5-JAC2a</strain>
    </source>
</reference>
<dbReference type="InterPro" id="IPR007241">
    <property type="entry name" value="Autophagy-rel_prot_9"/>
</dbReference>
<keyword evidence="10 19" id="KW-0072">Autophagy</keyword>
<evidence type="ECO:0000256" key="12">
    <source>
        <dbReference type="ARBA" id="ARBA00023055"/>
    </source>
</evidence>
<evidence type="ECO:0000256" key="20">
    <source>
        <dbReference type="SAM" id="MobiDB-lite"/>
    </source>
</evidence>
<keyword evidence="22" id="KW-1185">Reference proteome</keyword>
<dbReference type="GO" id="GO:0005776">
    <property type="term" value="C:autophagosome"/>
    <property type="evidence" value="ECO:0007669"/>
    <property type="project" value="TreeGrafter"/>
</dbReference>
<keyword evidence="7 19" id="KW-0813">Transport</keyword>
<dbReference type="OrthoDB" id="2020634at2759"/>
<protein>
    <recommendedName>
        <fullName evidence="6 19">Autophagy-related protein 9</fullName>
    </recommendedName>
</protein>
<evidence type="ECO:0000256" key="3">
    <source>
        <dbReference type="ARBA" id="ARBA00004511"/>
    </source>
</evidence>
<evidence type="ECO:0000256" key="8">
    <source>
        <dbReference type="ARBA" id="ARBA00022692"/>
    </source>
</evidence>
<comment type="catalytic activity">
    <reaction evidence="16">
        <text>a 1,2-diacyl-sn-glycero-3-phosphoethanolamine(in) = a 1,2-diacyl-sn-glycero-3-phosphoethanolamine(out)</text>
        <dbReference type="Rhea" id="RHEA:38895"/>
        <dbReference type="ChEBI" id="CHEBI:64612"/>
    </reaction>
</comment>
<feature type="compositionally biased region" description="Polar residues" evidence="20">
    <location>
        <begin position="32"/>
        <end position="41"/>
    </location>
</feature>
<evidence type="ECO:0000256" key="6">
    <source>
        <dbReference type="ARBA" id="ARBA00018074"/>
    </source>
</evidence>
<dbReference type="GO" id="GO:0061709">
    <property type="term" value="P:reticulophagy"/>
    <property type="evidence" value="ECO:0007669"/>
    <property type="project" value="TreeGrafter"/>
</dbReference>
<organism evidence="21 22">
    <name type="scientific">Paraphaeosphaeria sporulosa</name>
    <dbReference type="NCBI Taxonomy" id="1460663"/>
    <lineage>
        <taxon>Eukaryota</taxon>
        <taxon>Fungi</taxon>
        <taxon>Dikarya</taxon>
        <taxon>Ascomycota</taxon>
        <taxon>Pezizomycotina</taxon>
        <taxon>Dothideomycetes</taxon>
        <taxon>Pleosporomycetidae</taxon>
        <taxon>Pleosporales</taxon>
        <taxon>Massarineae</taxon>
        <taxon>Didymosphaeriaceae</taxon>
        <taxon>Paraphaeosphaeria</taxon>
    </lineage>
</organism>
<keyword evidence="13 19" id="KW-0472">Membrane</keyword>
<dbReference type="GeneID" id="28764995"/>
<comment type="catalytic activity">
    <reaction evidence="15">
        <text>a 1,2-diacyl-sn-glycero-3-phospho-L-serine(in) = a 1,2-diacyl-sn-glycero-3-phospho-L-serine(out)</text>
        <dbReference type="Rhea" id="RHEA:38663"/>
        <dbReference type="ChEBI" id="CHEBI:57262"/>
    </reaction>
</comment>
<dbReference type="EMBL" id="KV441554">
    <property type="protein sequence ID" value="OAG03428.1"/>
    <property type="molecule type" value="Genomic_DNA"/>
</dbReference>
<feature type="region of interest" description="Disordered" evidence="20">
    <location>
        <begin position="65"/>
        <end position="185"/>
    </location>
</feature>
<evidence type="ECO:0000256" key="13">
    <source>
        <dbReference type="ARBA" id="ARBA00023136"/>
    </source>
</evidence>
<dbReference type="GO" id="GO:0030659">
    <property type="term" value="C:cytoplasmic vesicle membrane"/>
    <property type="evidence" value="ECO:0007669"/>
    <property type="project" value="UniProtKB-SubCell"/>
</dbReference>
<feature type="transmembrane region" description="Helical" evidence="19">
    <location>
        <begin position="271"/>
        <end position="292"/>
    </location>
</feature>
<evidence type="ECO:0000313" key="21">
    <source>
        <dbReference type="EMBL" id="OAG03428.1"/>
    </source>
</evidence>
<keyword evidence="9 19" id="KW-1133">Transmembrane helix</keyword>
<dbReference type="STRING" id="1460663.A0A177C9H8"/>
<dbReference type="FunCoup" id="A0A177C9H8">
    <property type="interactions" value="229"/>
</dbReference>
<feature type="transmembrane region" description="Helical" evidence="19">
    <location>
        <begin position="443"/>
        <end position="468"/>
    </location>
</feature>
<keyword evidence="11" id="KW-0333">Golgi apparatus</keyword>
<dbReference type="RefSeq" id="XP_018033793.1">
    <property type="nucleotide sequence ID" value="XM_018181509.1"/>
</dbReference>
<proteinExistence type="inferred from homology"/>
<feature type="transmembrane region" description="Helical" evidence="19">
    <location>
        <begin position="528"/>
        <end position="550"/>
    </location>
</feature>
<dbReference type="GO" id="GO:0005789">
    <property type="term" value="C:endoplasmic reticulum membrane"/>
    <property type="evidence" value="ECO:0007669"/>
    <property type="project" value="UniProtKB-SubCell"/>
</dbReference>
<feature type="compositionally biased region" description="Basic and acidic residues" evidence="20">
    <location>
        <begin position="154"/>
        <end position="166"/>
    </location>
</feature>
<evidence type="ECO:0000256" key="7">
    <source>
        <dbReference type="ARBA" id="ARBA00022448"/>
    </source>
</evidence>
<evidence type="ECO:0000256" key="11">
    <source>
        <dbReference type="ARBA" id="ARBA00023034"/>
    </source>
</evidence>
<dbReference type="Pfam" id="PF04109">
    <property type="entry name" value="ATG9"/>
    <property type="match status" value="1"/>
</dbReference>
<accession>A0A177C9H8</accession>
<evidence type="ECO:0000256" key="15">
    <source>
        <dbReference type="ARBA" id="ARBA00024479"/>
    </source>
</evidence>
<evidence type="ECO:0000256" key="1">
    <source>
        <dbReference type="ARBA" id="ARBA00004439"/>
    </source>
</evidence>
<keyword evidence="8 19" id="KW-0812">Transmembrane</keyword>
<comment type="subcellular location">
    <subcellularLocation>
        <location evidence="1">Cytoplasmic vesicle membrane</location>
        <topology evidence="1">Multi-pass membrane protein</topology>
    </subcellularLocation>
    <subcellularLocation>
        <location evidence="2">Endoplasmic reticulum membrane</location>
        <topology evidence="2">Multi-pass membrane protein</topology>
    </subcellularLocation>
    <subcellularLocation>
        <location evidence="4">Golgi apparatus membrane</location>
        <topology evidence="4">Multi-pass membrane protein</topology>
    </subcellularLocation>
    <subcellularLocation>
        <location evidence="3 19">Preautophagosomal structure membrane</location>
        <topology evidence="3 19">Multi-pass membrane protein</topology>
    </subcellularLocation>
</comment>
<dbReference type="GO" id="GO:0034045">
    <property type="term" value="C:phagophore assembly site membrane"/>
    <property type="evidence" value="ECO:0007669"/>
    <property type="project" value="UniProtKB-SubCell"/>
</dbReference>
<comment type="caution">
    <text evidence="19">Lacks conserved residue(s) required for the propagation of feature annotation.</text>
</comment>
<dbReference type="GO" id="GO:0000139">
    <property type="term" value="C:Golgi membrane"/>
    <property type="evidence" value="ECO:0007669"/>
    <property type="project" value="UniProtKB-SubCell"/>
</dbReference>
<comment type="catalytic activity">
    <reaction evidence="18">
        <text>a 1,2-diacyl-sn-glycero-3-phosphocholine(in) = a 1,2-diacyl-sn-glycero-3-phosphocholine(out)</text>
        <dbReference type="Rhea" id="RHEA:38571"/>
        <dbReference type="ChEBI" id="CHEBI:57643"/>
    </reaction>
</comment>